<dbReference type="SUPFAM" id="SSF53244">
    <property type="entry name" value="MurD-like peptide ligases, peptide-binding domain"/>
    <property type="match status" value="1"/>
</dbReference>
<evidence type="ECO:0000256" key="8">
    <source>
        <dbReference type="ARBA" id="ARBA00023306"/>
    </source>
</evidence>
<evidence type="ECO:0000313" key="16">
    <source>
        <dbReference type="Proteomes" id="UP000637267"/>
    </source>
</evidence>
<reference evidence="16" key="1">
    <citation type="journal article" date="2019" name="Int. J. Syst. Evol. Microbiol.">
        <title>The Global Catalogue of Microorganisms (GCM) 10K type strain sequencing project: providing services to taxonomists for standard genome sequencing and annotation.</title>
        <authorList>
            <consortium name="The Broad Institute Genomics Platform"/>
            <consortium name="The Broad Institute Genome Sequencing Center for Infectious Disease"/>
            <person name="Wu L."/>
            <person name="Ma J."/>
        </authorList>
    </citation>
    <scope>NUCLEOTIDE SEQUENCE [LARGE SCALE GENOMIC DNA]</scope>
    <source>
        <strain evidence="16">CGMCC 1.8859</strain>
    </source>
</reference>
<feature type="domain" description="Mur ligase C-terminal" evidence="13">
    <location>
        <begin position="314"/>
        <end position="435"/>
    </location>
</feature>
<dbReference type="SUPFAM" id="SSF53623">
    <property type="entry name" value="MurD-like peptide ligases, catalytic domain"/>
    <property type="match status" value="1"/>
</dbReference>
<sequence length="456" mass="48089">MLTLREAALALNATLTGDADLVFTRVSTDSRDIKPGDLFVALKGERFDGHDHAAAALEQGAVAVLVERDLPGTTIVVPDTLTALGQLAAFWRNRMTDLKVIAVTGSNGKTTVKEMIATVLAHYAGADAVLATRGNLNNHIGVPLTLFGLKPEHRYAVVEMGMNHFGEIDYLTHLASPDVALVNNALRAHLEALGSVEGVARAKGEIFGGLKDGGTAVINADDPHAELWSQLAMGKRQISFGLKSAEVHAREVRETDEGSQFILGAGIDETHVLLPVPGLHNVRNALAAAAATSAVGLTVEEIAAGLASYKGVKGRLERKTAANGAVLIDDTYNANPDSMRAAIDVLTGMAAASGKPSVLVLGDMGEVGTEKVERHIEIGQYAKDKGVQQLFTLGTDMAHAAATYGSTHYASLEDLLAALNKAVTPDSIVLVKGSRFMQMERVVKALQGDNNNKKDA</sequence>
<evidence type="ECO:0000256" key="6">
    <source>
        <dbReference type="ARBA" id="ARBA00022960"/>
    </source>
</evidence>
<keyword evidence="2 10" id="KW-0436">Ligase</keyword>
<dbReference type="GO" id="GO:0016874">
    <property type="term" value="F:ligase activity"/>
    <property type="evidence" value="ECO:0007669"/>
    <property type="project" value="UniProtKB-KW"/>
</dbReference>
<dbReference type="Gene3D" id="3.90.190.20">
    <property type="entry name" value="Mur ligase, C-terminal domain"/>
    <property type="match status" value="1"/>
</dbReference>
<keyword evidence="4 10" id="KW-0547">Nucleotide-binding</keyword>
<feature type="binding site" evidence="10">
    <location>
        <begin position="105"/>
        <end position="111"/>
    </location>
    <ligand>
        <name>ATP</name>
        <dbReference type="ChEBI" id="CHEBI:30616"/>
    </ligand>
</feature>
<proteinExistence type="inferred from homology"/>
<dbReference type="EC" id="6.3.2.10" evidence="10 11"/>
<evidence type="ECO:0000313" key="15">
    <source>
        <dbReference type="EMBL" id="GGP23867.1"/>
    </source>
</evidence>
<dbReference type="Pfam" id="PF01225">
    <property type="entry name" value="Mur_ligase"/>
    <property type="match status" value="1"/>
</dbReference>
<keyword evidence="6 10" id="KW-0133">Cell shape</keyword>
<evidence type="ECO:0000259" key="14">
    <source>
        <dbReference type="Pfam" id="PF08245"/>
    </source>
</evidence>
<dbReference type="InterPro" id="IPR051046">
    <property type="entry name" value="MurCDEF_CellWall_CoF430Synth"/>
</dbReference>
<keyword evidence="3 10" id="KW-0132">Cell division</keyword>
<keyword evidence="8 10" id="KW-0131">Cell cycle</keyword>
<dbReference type="EMBL" id="BMLX01000008">
    <property type="protein sequence ID" value="GGP23867.1"/>
    <property type="molecule type" value="Genomic_DNA"/>
</dbReference>
<name>A0ABQ2PEQ1_9NEIS</name>
<evidence type="ECO:0000256" key="11">
    <source>
        <dbReference type="RuleBase" id="RU004136"/>
    </source>
</evidence>
<dbReference type="Gene3D" id="3.40.1190.10">
    <property type="entry name" value="Mur-like, catalytic domain"/>
    <property type="match status" value="1"/>
</dbReference>
<evidence type="ECO:0000256" key="1">
    <source>
        <dbReference type="ARBA" id="ARBA00022490"/>
    </source>
</evidence>
<dbReference type="NCBIfam" id="TIGR01143">
    <property type="entry name" value="murF"/>
    <property type="match status" value="1"/>
</dbReference>
<dbReference type="InterPro" id="IPR013221">
    <property type="entry name" value="Mur_ligase_cen"/>
</dbReference>
<comment type="caution">
    <text evidence="15">The sequence shown here is derived from an EMBL/GenBank/DDBJ whole genome shotgun (WGS) entry which is preliminary data.</text>
</comment>
<evidence type="ECO:0000259" key="13">
    <source>
        <dbReference type="Pfam" id="PF02875"/>
    </source>
</evidence>
<dbReference type="InterPro" id="IPR004101">
    <property type="entry name" value="Mur_ligase_C"/>
</dbReference>
<evidence type="ECO:0000256" key="5">
    <source>
        <dbReference type="ARBA" id="ARBA00022840"/>
    </source>
</evidence>
<dbReference type="Pfam" id="PF08245">
    <property type="entry name" value="Mur_ligase_M"/>
    <property type="match status" value="1"/>
</dbReference>
<dbReference type="PANTHER" id="PTHR43024:SF1">
    <property type="entry name" value="UDP-N-ACETYLMURAMOYL-TRIPEPTIDE--D-ALANYL-D-ALANINE LIGASE"/>
    <property type="match status" value="1"/>
</dbReference>
<dbReference type="Gene3D" id="3.40.1390.10">
    <property type="entry name" value="MurE/MurF, N-terminal domain"/>
    <property type="match status" value="1"/>
</dbReference>
<feature type="domain" description="Mur ligase N-terminal catalytic" evidence="12">
    <location>
        <begin position="24"/>
        <end position="70"/>
    </location>
</feature>
<comment type="pathway">
    <text evidence="10 11">Cell wall biogenesis; peptidoglycan biosynthesis.</text>
</comment>
<comment type="function">
    <text evidence="10 11">Involved in cell wall formation. Catalyzes the final step in the synthesis of UDP-N-acetylmuramoyl-pentapeptide, the precursor of murein.</text>
</comment>
<dbReference type="InterPro" id="IPR036615">
    <property type="entry name" value="Mur_ligase_C_dom_sf"/>
</dbReference>
<dbReference type="HAMAP" id="MF_02019">
    <property type="entry name" value="MurF"/>
    <property type="match status" value="1"/>
</dbReference>
<gene>
    <name evidence="10 15" type="primary">murF</name>
    <name evidence="15" type="ORF">GCM10010970_38670</name>
</gene>
<feature type="domain" description="Mur ligase central" evidence="14">
    <location>
        <begin position="103"/>
        <end position="291"/>
    </location>
</feature>
<dbReference type="SUPFAM" id="SSF63418">
    <property type="entry name" value="MurE/MurF N-terminal domain"/>
    <property type="match status" value="1"/>
</dbReference>
<evidence type="ECO:0000256" key="9">
    <source>
        <dbReference type="ARBA" id="ARBA00023316"/>
    </source>
</evidence>
<dbReference type="InterPro" id="IPR035911">
    <property type="entry name" value="MurE/MurF_N"/>
</dbReference>
<keyword evidence="16" id="KW-1185">Reference proteome</keyword>
<comment type="similarity">
    <text evidence="10">Belongs to the MurCDEF family. MurF subfamily.</text>
</comment>
<dbReference type="InterPro" id="IPR036565">
    <property type="entry name" value="Mur-like_cat_sf"/>
</dbReference>
<keyword evidence="5 10" id="KW-0067">ATP-binding</keyword>
<evidence type="ECO:0000256" key="2">
    <source>
        <dbReference type="ARBA" id="ARBA00022598"/>
    </source>
</evidence>
<protein>
    <recommendedName>
        <fullName evidence="10 11">UDP-N-acetylmuramoyl-tripeptide--D-alanyl-D-alanine ligase</fullName>
        <ecNumber evidence="10 11">6.3.2.10</ecNumber>
    </recommendedName>
    <alternativeName>
        <fullName evidence="10">D-alanyl-D-alanine-adding enzyme</fullName>
    </alternativeName>
</protein>
<dbReference type="RefSeq" id="WP_188706697.1">
    <property type="nucleotide sequence ID" value="NZ_BMLX01000008.1"/>
</dbReference>
<dbReference type="Pfam" id="PF02875">
    <property type="entry name" value="Mur_ligase_C"/>
    <property type="match status" value="1"/>
</dbReference>
<dbReference type="Proteomes" id="UP000637267">
    <property type="component" value="Unassembled WGS sequence"/>
</dbReference>
<comment type="subcellular location">
    <subcellularLocation>
        <location evidence="10 11">Cytoplasm</location>
    </subcellularLocation>
</comment>
<dbReference type="PANTHER" id="PTHR43024">
    <property type="entry name" value="UDP-N-ACETYLMURAMOYL-TRIPEPTIDE--D-ALANYL-D-ALANINE LIGASE"/>
    <property type="match status" value="1"/>
</dbReference>
<keyword evidence="9 10" id="KW-0961">Cell wall biogenesis/degradation</keyword>
<comment type="catalytic activity">
    <reaction evidence="10 11">
        <text>D-alanyl-D-alanine + UDP-N-acetyl-alpha-D-muramoyl-L-alanyl-gamma-D-glutamyl-meso-2,6-diaminopimelate + ATP = UDP-N-acetyl-alpha-D-muramoyl-L-alanyl-gamma-D-glutamyl-meso-2,6-diaminopimeloyl-D-alanyl-D-alanine + ADP + phosphate + H(+)</text>
        <dbReference type="Rhea" id="RHEA:28374"/>
        <dbReference type="ChEBI" id="CHEBI:15378"/>
        <dbReference type="ChEBI" id="CHEBI:30616"/>
        <dbReference type="ChEBI" id="CHEBI:43474"/>
        <dbReference type="ChEBI" id="CHEBI:57822"/>
        <dbReference type="ChEBI" id="CHEBI:61386"/>
        <dbReference type="ChEBI" id="CHEBI:83905"/>
        <dbReference type="ChEBI" id="CHEBI:456216"/>
        <dbReference type="EC" id="6.3.2.10"/>
    </reaction>
</comment>
<evidence type="ECO:0000259" key="12">
    <source>
        <dbReference type="Pfam" id="PF01225"/>
    </source>
</evidence>
<keyword evidence="7 10" id="KW-0573">Peptidoglycan synthesis</keyword>
<accession>A0ABQ2PEQ1</accession>
<organism evidence="15 16">
    <name type="scientific">Silvimonas iriomotensis</name>
    <dbReference type="NCBI Taxonomy" id="449662"/>
    <lineage>
        <taxon>Bacteria</taxon>
        <taxon>Pseudomonadati</taxon>
        <taxon>Pseudomonadota</taxon>
        <taxon>Betaproteobacteria</taxon>
        <taxon>Neisseriales</taxon>
        <taxon>Chitinibacteraceae</taxon>
        <taxon>Silvimonas</taxon>
    </lineage>
</organism>
<evidence type="ECO:0000256" key="4">
    <source>
        <dbReference type="ARBA" id="ARBA00022741"/>
    </source>
</evidence>
<evidence type="ECO:0000256" key="3">
    <source>
        <dbReference type="ARBA" id="ARBA00022618"/>
    </source>
</evidence>
<evidence type="ECO:0000256" key="7">
    <source>
        <dbReference type="ARBA" id="ARBA00022984"/>
    </source>
</evidence>
<dbReference type="InterPro" id="IPR005863">
    <property type="entry name" value="UDP-N-AcMur_synth"/>
</dbReference>
<evidence type="ECO:0000256" key="10">
    <source>
        <dbReference type="HAMAP-Rule" id="MF_02019"/>
    </source>
</evidence>
<keyword evidence="1 10" id="KW-0963">Cytoplasm</keyword>
<dbReference type="InterPro" id="IPR000713">
    <property type="entry name" value="Mur_ligase_N"/>
</dbReference>